<dbReference type="Gene3D" id="2.170.130.10">
    <property type="entry name" value="TonB-dependent receptor, plug domain"/>
    <property type="match status" value="1"/>
</dbReference>
<keyword evidence="2 9" id="KW-0813">Transport</keyword>
<dbReference type="InterPro" id="IPR012910">
    <property type="entry name" value="Plug_dom"/>
</dbReference>
<evidence type="ECO:0000256" key="4">
    <source>
        <dbReference type="ARBA" id="ARBA00022692"/>
    </source>
</evidence>
<evidence type="ECO:0000313" key="12">
    <source>
        <dbReference type="EMBL" id="MDT0675231.1"/>
    </source>
</evidence>
<proteinExistence type="inferred from homology"/>
<evidence type="ECO:0000256" key="8">
    <source>
        <dbReference type="ARBA" id="ARBA00023237"/>
    </source>
</evidence>
<dbReference type="SUPFAM" id="SSF56935">
    <property type="entry name" value="Porins"/>
    <property type="match status" value="1"/>
</dbReference>
<dbReference type="Gene3D" id="2.60.40.1120">
    <property type="entry name" value="Carboxypeptidase-like, regulatory domain"/>
    <property type="match status" value="1"/>
</dbReference>
<sequence>MRKLLVLALFLTSATIFAQGTITGTVIDSEMNSPLPGANVVVVGTQQGEMTNFDGNFSLDVEDATGQIRISFVGYVTKTVNFNVSGGNTQNLGEISLEPDSNALSEVVVTGVVDLAKDRQTPVAVSTIRSTEIQEKLGNQEFPEILSTTPSIYATKQGGGFGDSRITIRGFDTQNSAVMVNGIPVNDMENGSVYWSNWAGLSDVATAIQVQRGLGSSKLAVSSVGGTINVVTRSAERSEGGFVKASLGNDNYSKTIASYNTGLNDNGWSGSFLLSRTSGDGYVNGTEFEGYNYFIGVGYQAGEDHDFNFMLTGAPQQHNQRGAFTRLSSYLEYGEGGEPNEKYNPDYGYRNGEEFTFAGNFYHKPIASLSWEWDISSISKLSTTAYASFGRGGSIGAIGRINGMESFALPKTEDGLIPIDDIFAYNSGQNVPSLGGTREGYTGGGNQYQGEFVNGHNSESDYVDNEDYIYGSENGISQRSSVNSHNWFGLIANFETELNESLTLDVGADLRSYKGFHYRRLVDLMGADAYVSSMDRNNPYRFLTETYEPTAGNTLNVFKSIDDEEKIDYYNDGLVRWAGVFGQLEYIQGDISAFVQGSLSNQGFKRVEYFNETPGNQETDWENILGGNIKAGMNYNIDVNHNVFGNIGYYSKQPLFDAVYINFGNNLNPNLNNEQVFGVELGYGFRSQFFNANVNLYRTSWADRFESTSAVFNQDTPDEIRGSANLLGITQVHKGVEFDFYGRIGNKFRWNGMFSLGDWEYKDDITATYFDQNQNPIEGVPEAVLNLDGVKVGNAAQLTASLGADYQIIDNLSVDATYRYADNLYADFDATDALNDPDFEVFELPSFGLLDLGASYGIDLGQNRLNFRVNVNNVTDNIYISESLTNVLADPDATTYDGVNVRNNVFFGWGRTWNASVAFRF</sequence>
<keyword evidence="7 9" id="KW-0472">Membrane</keyword>
<dbReference type="Proteomes" id="UP001262582">
    <property type="component" value="Unassembled WGS sequence"/>
</dbReference>
<dbReference type="EMBL" id="JAVRHK010000001">
    <property type="protein sequence ID" value="MDT0675231.1"/>
    <property type="molecule type" value="Genomic_DNA"/>
</dbReference>
<dbReference type="RefSeq" id="WP_311501682.1">
    <property type="nucleotide sequence ID" value="NZ_JAVRHK010000001.1"/>
</dbReference>
<name>A0ABU3D1D8_9FLAO</name>
<dbReference type="InterPro" id="IPR008969">
    <property type="entry name" value="CarboxyPept-like_regulatory"/>
</dbReference>
<comment type="similarity">
    <text evidence="9">Belongs to the TonB-dependent receptor family.</text>
</comment>
<dbReference type="PROSITE" id="PS01156">
    <property type="entry name" value="TONB_DEPENDENT_REC_2"/>
    <property type="match status" value="1"/>
</dbReference>
<keyword evidence="12" id="KW-0675">Receptor</keyword>
<dbReference type="InterPro" id="IPR010917">
    <property type="entry name" value="TonB_rcpt_CS"/>
</dbReference>
<evidence type="ECO:0000313" key="13">
    <source>
        <dbReference type="Proteomes" id="UP001262582"/>
    </source>
</evidence>
<gene>
    <name evidence="12" type="ORF">RM539_01365</name>
</gene>
<dbReference type="PANTHER" id="PTHR30069">
    <property type="entry name" value="TONB-DEPENDENT OUTER MEMBRANE RECEPTOR"/>
    <property type="match status" value="1"/>
</dbReference>
<keyword evidence="13" id="KW-1185">Reference proteome</keyword>
<evidence type="ECO:0000256" key="1">
    <source>
        <dbReference type="ARBA" id="ARBA00004571"/>
    </source>
</evidence>
<evidence type="ECO:0000256" key="9">
    <source>
        <dbReference type="PROSITE-ProRule" id="PRU01360"/>
    </source>
</evidence>
<evidence type="ECO:0000256" key="6">
    <source>
        <dbReference type="ARBA" id="ARBA00023077"/>
    </source>
</evidence>
<feature type="signal peptide" evidence="10">
    <location>
        <begin position="1"/>
        <end position="18"/>
    </location>
</feature>
<dbReference type="InterPro" id="IPR036942">
    <property type="entry name" value="Beta-barrel_TonB_sf"/>
</dbReference>
<comment type="caution">
    <text evidence="12">The sequence shown here is derived from an EMBL/GenBank/DDBJ whole genome shotgun (WGS) entry which is preliminary data.</text>
</comment>
<dbReference type="InterPro" id="IPR037066">
    <property type="entry name" value="Plug_dom_sf"/>
</dbReference>
<evidence type="ECO:0000256" key="3">
    <source>
        <dbReference type="ARBA" id="ARBA00022452"/>
    </source>
</evidence>
<comment type="subcellular location">
    <subcellularLocation>
        <location evidence="1 9">Cell outer membrane</location>
        <topology evidence="1 9">Multi-pass membrane protein</topology>
    </subcellularLocation>
</comment>
<dbReference type="PROSITE" id="PS52016">
    <property type="entry name" value="TONB_DEPENDENT_REC_3"/>
    <property type="match status" value="1"/>
</dbReference>
<dbReference type="Pfam" id="PF07715">
    <property type="entry name" value="Plug"/>
    <property type="match status" value="1"/>
</dbReference>
<keyword evidence="3 9" id="KW-1134">Transmembrane beta strand</keyword>
<dbReference type="InterPro" id="IPR039426">
    <property type="entry name" value="TonB-dep_rcpt-like"/>
</dbReference>
<keyword evidence="5 10" id="KW-0732">Signal</keyword>
<feature type="domain" description="TonB-dependent receptor plug" evidence="11">
    <location>
        <begin position="118"/>
        <end position="227"/>
    </location>
</feature>
<keyword evidence="8 9" id="KW-0998">Cell outer membrane</keyword>
<keyword evidence="6" id="KW-0798">TonB box</keyword>
<dbReference type="Pfam" id="PF13715">
    <property type="entry name" value="CarbopepD_reg_2"/>
    <property type="match status" value="1"/>
</dbReference>
<evidence type="ECO:0000256" key="2">
    <source>
        <dbReference type="ARBA" id="ARBA00022448"/>
    </source>
</evidence>
<evidence type="ECO:0000256" key="7">
    <source>
        <dbReference type="ARBA" id="ARBA00023136"/>
    </source>
</evidence>
<evidence type="ECO:0000256" key="10">
    <source>
        <dbReference type="SAM" id="SignalP"/>
    </source>
</evidence>
<evidence type="ECO:0000256" key="5">
    <source>
        <dbReference type="ARBA" id="ARBA00022729"/>
    </source>
</evidence>
<evidence type="ECO:0000259" key="11">
    <source>
        <dbReference type="Pfam" id="PF07715"/>
    </source>
</evidence>
<protein>
    <submittedName>
        <fullName evidence="12">TonB-dependent receptor</fullName>
    </submittedName>
</protein>
<accession>A0ABU3D1D8</accession>
<organism evidence="12 13">
    <name type="scientific">Autumnicola musiva</name>
    <dbReference type="NCBI Taxonomy" id="3075589"/>
    <lineage>
        <taxon>Bacteria</taxon>
        <taxon>Pseudomonadati</taxon>
        <taxon>Bacteroidota</taxon>
        <taxon>Flavobacteriia</taxon>
        <taxon>Flavobacteriales</taxon>
        <taxon>Flavobacteriaceae</taxon>
        <taxon>Autumnicola</taxon>
    </lineage>
</organism>
<keyword evidence="4 9" id="KW-0812">Transmembrane</keyword>
<dbReference type="PANTHER" id="PTHR30069:SF29">
    <property type="entry name" value="HEMOGLOBIN AND HEMOGLOBIN-HAPTOGLOBIN-BINDING PROTEIN 1-RELATED"/>
    <property type="match status" value="1"/>
</dbReference>
<reference evidence="12 13" key="1">
    <citation type="submission" date="2023-09" db="EMBL/GenBank/DDBJ databases">
        <authorList>
            <person name="Rey-Velasco X."/>
        </authorList>
    </citation>
    <scope>NUCLEOTIDE SEQUENCE [LARGE SCALE GENOMIC DNA]</scope>
    <source>
        <strain evidence="12 13">F117</strain>
    </source>
</reference>
<dbReference type="SUPFAM" id="SSF49464">
    <property type="entry name" value="Carboxypeptidase regulatory domain-like"/>
    <property type="match status" value="1"/>
</dbReference>
<feature type="chain" id="PRO_5045410870" evidence="10">
    <location>
        <begin position="19"/>
        <end position="921"/>
    </location>
</feature>
<dbReference type="Gene3D" id="2.40.170.20">
    <property type="entry name" value="TonB-dependent receptor, beta-barrel domain"/>
    <property type="match status" value="1"/>
</dbReference>